<dbReference type="EMBL" id="CAFBIX010000026">
    <property type="protein sequence ID" value="CAB4848295.1"/>
    <property type="molecule type" value="Genomic_DNA"/>
</dbReference>
<accession>A0A6J7BT58</accession>
<protein>
    <submittedName>
        <fullName evidence="1">Unannotated protein</fullName>
    </submittedName>
</protein>
<dbReference type="AlphaFoldDB" id="A0A6J7BT58"/>
<sequence length="155" mass="16466">MKYLLSALLALVLMGCTMYTWADTTIIQNKGMPVQSAMAPSMSAFSQDVCAVPISGAGNFGVVSLSGGTVVLDQNCVKIKLAKTLNDLGLKVAAVSVLCQDPTVWDAMEMSGSPCPMGGAVGAAAKKAWFQRNPERFKKLYGEDYNIPSLPPTRE</sequence>
<evidence type="ECO:0000313" key="1">
    <source>
        <dbReference type="EMBL" id="CAB4848295.1"/>
    </source>
</evidence>
<dbReference type="PROSITE" id="PS51257">
    <property type="entry name" value="PROKAR_LIPOPROTEIN"/>
    <property type="match status" value="1"/>
</dbReference>
<gene>
    <name evidence="1" type="ORF">UFOPK3278_00773</name>
</gene>
<reference evidence="1" key="1">
    <citation type="submission" date="2020-05" db="EMBL/GenBank/DDBJ databases">
        <authorList>
            <person name="Chiriac C."/>
            <person name="Salcher M."/>
            <person name="Ghai R."/>
            <person name="Kavagutti S V."/>
        </authorList>
    </citation>
    <scope>NUCLEOTIDE SEQUENCE</scope>
</reference>
<proteinExistence type="predicted"/>
<name>A0A6J7BT58_9ZZZZ</name>
<organism evidence="1">
    <name type="scientific">freshwater metagenome</name>
    <dbReference type="NCBI Taxonomy" id="449393"/>
    <lineage>
        <taxon>unclassified sequences</taxon>
        <taxon>metagenomes</taxon>
        <taxon>ecological metagenomes</taxon>
    </lineage>
</organism>